<comment type="caution">
    <text evidence="2">The sequence shown here is derived from an EMBL/GenBank/DDBJ whole genome shotgun (WGS) entry which is preliminary data.</text>
</comment>
<feature type="domain" description="SGNH hydrolase-type esterase" evidence="1">
    <location>
        <begin position="6"/>
        <end position="208"/>
    </location>
</feature>
<dbReference type="Gene3D" id="3.40.50.1110">
    <property type="entry name" value="SGNH hydrolase"/>
    <property type="match status" value="1"/>
</dbReference>
<dbReference type="SUPFAM" id="SSF52266">
    <property type="entry name" value="SGNH hydrolase"/>
    <property type="match status" value="1"/>
</dbReference>
<proteinExistence type="predicted"/>
<accession>A0A836GN62</accession>
<dbReference type="Proteomes" id="UP000673552">
    <property type="component" value="Chromosome 32"/>
</dbReference>
<protein>
    <recommendedName>
        <fullName evidence="1">SGNH hydrolase-type esterase domain-containing protein</fullName>
    </recommendedName>
</protein>
<gene>
    <name evidence="2" type="ORF">LSCM1_02057</name>
</gene>
<organism evidence="2 3">
    <name type="scientific">Leishmania martiniquensis</name>
    <dbReference type="NCBI Taxonomy" id="1580590"/>
    <lineage>
        <taxon>Eukaryota</taxon>
        <taxon>Discoba</taxon>
        <taxon>Euglenozoa</taxon>
        <taxon>Kinetoplastea</taxon>
        <taxon>Metakinetoplastina</taxon>
        <taxon>Trypanosomatida</taxon>
        <taxon>Trypanosomatidae</taxon>
        <taxon>Leishmaniinae</taxon>
        <taxon>Leishmania</taxon>
    </lineage>
</organism>
<evidence type="ECO:0000259" key="1">
    <source>
        <dbReference type="Pfam" id="PF13472"/>
    </source>
</evidence>
<dbReference type="InterPro" id="IPR013830">
    <property type="entry name" value="SGNH_hydro"/>
</dbReference>
<dbReference type="PANTHER" id="PTHR14209">
    <property type="entry name" value="ISOAMYL ACETATE-HYDROLYZING ESTERASE 1"/>
    <property type="match status" value="1"/>
</dbReference>
<dbReference type="Pfam" id="PF13472">
    <property type="entry name" value="Lipase_GDSL_2"/>
    <property type="match status" value="1"/>
</dbReference>
<name>A0A836GN62_9TRYP</name>
<dbReference type="PANTHER" id="PTHR14209:SF19">
    <property type="entry name" value="ISOAMYL ACETATE-HYDROLYZING ESTERASE 1 HOMOLOG"/>
    <property type="match status" value="1"/>
</dbReference>
<dbReference type="KEGG" id="lmat:92512163"/>
<dbReference type="InterPro" id="IPR045136">
    <property type="entry name" value="Iah1-like"/>
</dbReference>
<reference evidence="2 3" key="1">
    <citation type="submission" date="2021-03" db="EMBL/GenBank/DDBJ databases">
        <title>Leishmania (Mundinia) martiniquensis Genome sequencing and assembly.</title>
        <authorList>
            <person name="Almutairi H."/>
            <person name="Gatherer D."/>
        </authorList>
    </citation>
    <scope>NUCLEOTIDE SEQUENCE [LARGE SCALE GENOMIC DNA]</scope>
    <source>
        <strain evidence="2">LSCM1</strain>
    </source>
</reference>
<evidence type="ECO:0000313" key="2">
    <source>
        <dbReference type="EMBL" id="KAG5470807.1"/>
    </source>
</evidence>
<dbReference type="RefSeq" id="XP_067176200.1">
    <property type="nucleotide sequence ID" value="XM_067319651.1"/>
</dbReference>
<dbReference type="AlphaFoldDB" id="A0A836GN62"/>
<dbReference type="GeneID" id="92512163"/>
<sequence>MDAVLLLGDSITQQGYCSGWVSSISDALVRRAHVVNSGLSGYNTRWVLEILRDPKRCHSIIPAWVREPLFVTVMLGCNDCAEGGQHVPPSEFSENLRAIISIVLLKVNPKGGVYVLTLPPVHENNWNASHPDRRRYYAATRLYRQATLQVLREFSTQQPPRAFAVDVQTAFLRYGAPEATESEMDVYDPEGAWTSLLVDDGLHINAAGGHLLNSTLLSAVRKSPGGARLLQNDEAVWPVPDWTTTMSVHESGKDVSNHV</sequence>
<dbReference type="EMBL" id="JAFEUZ010000032">
    <property type="protein sequence ID" value="KAG5470807.1"/>
    <property type="molecule type" value="Genomic_DNA"/>
</dbReference>
<dbReference type="OrthoDB" id="257033at2759"/>
<keyword evidence="3" id="KW-1185">Reference proteome</keyword>
<dbReference type="InterPro" id="IPR036514">
    <property type="entry name" value="SGNH_hydro_sf"/>
</dbReference>
<evidence type="ECO:0000313" key="3">
    <source>
        <dbReference type="Proteomes" id="UP000673552"/>
    </source>
</evidence>